<protein>
    <recommendedName>
        <fullName evidence="6">GRF-type domain-containing protein</fullName>
    </recommendedName>
</protein>
<feature type="coiled-coil region" evidence="5">
    <location>
        <begin position="101"/>
        <end position="128"/>
    </location>
</feature>
<reference evidence="7 8" key="1">
    <citation type="journal article" date="2010" name="Nature">
        <title>Genome sequencing and analysis of the model grass Brachypodium distachyon.</title>
        <authorList>
            <consortium name="International Brachypodium Initiative"/>
        </authorList>
    </citation>
    <scope>NUCLEOTIDE SEQUENCE [LARGE SCALE GENOMIC DNA]</scope>
    <source>
        <strain evidence="7 8">Bd21</strain>
    </source>
</reference>
<dbReference type="OrthoDB" id="638169at2759"/>
<evidence type="ECO:0000313" key="9">
    <source>
        <dbReference type="Proteomes" id="UP000008810"/>
    </source>
</evidence>
<sequence>MGISWPDSEESSEVSFPGEWELCEHGLTPFKRVAFEGVNTGRRFLTCPYEDERMCDWMCWVDDEHNEVLKNALDRLWWLLEDEKRKSSDQLAEKDWALGARYMAEKDKMELEKELAELKLKMKQSGGEAGTSGEMKKLGSEVEVKVKIY</sequence>
<dbReference type="Proteomes" id="UP000008810">
    <property type="component" value="Chromosome 1"/>
</dbReference>
<keyword evidence="3" id="KW-0862">Zinc</keyword>
<accession>A0A0Q3H7A0</accession>
<dbReference type="EnsemblPlants" id="KQK18888">
    <property type="protein sequence ID" value="KQK18888"/>
    <property type="gene ID" value="BRADI_1g45275v3"/>
</dbReference>
<keyword evidence="5" id="KW-0175">Coiled coil</keyword>
<dbReference type="EMBL" id="CM000880">
    <property type="protein sequence ID" value="KQK18888.1"/>
    <property type="molecule type" value="Genomic_DNA"/>
</dbReference>
<dbReference type="PANTHER" id="PTHR35163">
    <property type="entry name" value="OS02G0467300 PROTEIN"/>
    <property type="match status" value="1"/>
</dbReference>
<reference evidence="8" key="3">
    <citation type="submission" date="2018-08" db="UniProtKB">
        <authorList>
            <consortium name="EnsemblPlants"/>
        </authorList>
    </citation>
    <scope>IDENTIFICATION</scope>
    <source>
        <strain evidence="8">cv. Bd21</strain>
    </source>
</reference>
<reference evidence="7" key="2">
    <citation type="submission" date="2017-06" db="EMBL/GenBank/DDBJ databases">
        <title>WGS assembly of Brachypodium distachyon.</title>
        <authorList>
            <consortium name="The International Brachypodium Initiative"/>
            <person name="Lucas S."/>
            <person name="Harmon-Smith M."/>
            <person name="Lail K."/>
            <person name="Tice H."/>
            <person name="Grimwood J."/>
            <person name="Bruce D."/>
            <person name="Barry K."/>
            <person name="Shu S."/>
            <person name="Lindquist E."/>
            <person name="Wang M."/>
            <person name="Pitluck S."/>
            <person name="Vogel J.P."/>
            <person name="Garvin D.F."/>
            <person name="Mockler T.C."/>
            <person name="Schmutz J."/>
            <person name="Rokhsar D."/>
            <person name="Bevan M.W."/>
        </authorList>
    </citation>
    <scope>NUCLEOTIDE SEQUENCE</scope>
    <source>
        <strain evidence="7">Bd21</strain>
    </source>
</reference>
<dbReference type="Gramene" id="KQK18888">
    <property type="protein sequence ID" value="KQK18888"/>
    <property type="gene ID" value="BRADI_1g45275v3"/>
</dbReference>
<evidence type="ECO:0000313" key="8">
    <source>
        <dbReference type="EnsemblPlants" id="KQK18888"/>
    </source>
</evidence>
<dbReference type="PROSITE" id="PS51999">
    <property type="entry name" value="ZF_GRF"/>
    <property type="match status" value="1"/>
</dbReference>
<feature type="domain" description="GRF-type" evidence="6">
    <location>
        <begin position="23"/>
        <end position="64"/>
    </location>
</feature>
<dbReference type="PANTHER" id="PTHR35163:SF12">
    <property type="entry name" value="OS05G0134500 PROTEIN"/>
    <property type="match status" value="1"/>
</dbReference>
<evidence type="ECO:0000256" key="5">
    <source>
        <dbReference type="SAM" id="Coils"/>
    </source>
</evidence>
<dbReference type="Pfam" id="PF06839">
    <property type="entry name" value="Zn_ribbon_GRF"/>
    <property type="match status" value="1"/>
</dbReference>
<dbReference type="AlphaFoldDB" id="A0A0Q3H7A0"/>
<dbReference type="InterPro" id="IPR010666">
    <property type="entry name" value="Znf_GRF"/>
</dbReference>
<keyword evidence="2 4" id="KW-0863">Zinc-finger</keyword>
<evidence type="ECO:0000256" key="1">
    <source>
        <dbReference type="ARBA" id="ARBA00022723"/>
    </source>
</evidence>
<evidence type="ECO:0000256" key="4">
    <source>
        <dbReference type="PROSITE-ProRule" id="PRU01343"/>
    </source>
</evidence>
<evidence type="ECO:0000259" key="6">
    <source>
        <dbReference type="PROSITE" id="PS51999"/>
    </source>
</evidence>
<keyword evidence="9" id="KW-1185">Reference proteome</keyword>
<gene>
    <name evidence="7" type="ORF">BRADI_1g45275v3</name>
</gene>
<keyword evidence="1" id="KW-0479">Metal-binding</keyword>
<evidence type="ECO:0000313" key="7">
    <source>
        <dbReference type="EMBL" id="KQK18888.1"/>
    </source>
</evidence>
<dbReference type="InParanoid" id="A0A0Q3H7A0"/>
<proteinExistence type="predicted"/>
<evidence type="ECO:0000256" key="3">
    <source>
        <dbReference type="ARBA" id="ARBA00022833"/>
    </source>
</evidence>
<dbReference type="GO" id="GO:0008270">
    <property type="term" value="F:zinc ion binding"/>
    <property type="evidence" value="ECO:0007669"/>
    <property type="project" value="UniProtKB-KW"/>
</dbReference>
<evidence type="ECO:0000256" key="2">
    <source>
        <dbReference type="ARBA" id="ARBA00022771"/>
    </source>
</evidence>
<organism evidence="7">
    <name type="scientific">Brachypodium distachyon</name>
    <name type="common">Purple false brome</name>
    <name type="synonym">Trachynia distachya</name>
    <dbReference type="NCBI Taxonomy" id="15368"/>
    <lineage>
        <taxon>Eukaryota</taxon>
        <taxon>Viridiplantae</taxon>
        <taxon>Streptophyta</taxon>
        <taxon>Embryophyta</taxon>
        <taxon>Tracheophyta</taxon>
        <taxon>Spermatophyta</taxon>
        <taxon>Magnoliopsida</taxon>
        <taxon>Liliopsida</taxon>
        <taxon>Poales</taxon>
        <taxon>Poaceae</taxon>
        <taxon>BOP clade</taxon>
        <taxon>Pooideae</taxon>
        <taxon>Stipodae</taxon>
        <taxon>Brachypodieae</taxon>
        <taxon>Brachypodium</taxon>
    </lineage>
</organism>
<name>A0A0Q3H7A0_BRADI</name>